<evidence type="ECO:0000256" key="9">
    <source>
        <dbReference type="ARBA" id="ARBA00023118"/>
    </source>
</evidence>
<feature type="domain" description="HD Cas3-type" evidence="11">
    <location>
        <begin position="27"/>
        <end position="235"/>
    </location>
</feature>
<dbReference type="InterPro" id="IPR050547">
    <property type="entry name" value="DEAD_box_RNA_helicases"/>
</dbReference>
<dbReference type="RefSeq" id="WP_169761700.1">
    <property type="nucleotide sequence ID" value="NZ_JABCUG010000001.1"/>
</dbReference>
<dbReference type="SMART" id="SM00487">
    <property type="entry name" value="DEXDc"/>
    <property type="match status" value="1"/>
</dbReference>
<dbReference type="Proteomes" id="UP000553981">
    <property type="component" value="Unassembled WGS sequence"/>
</dbReference>
<evidence type="ECO:0000256" key="4">
    <source>
        <dbReference type="ARBA" id="ARBA00022723"/>
    </source>
</evidence>
<dbReference type="Pfam" id="PF00270">
    <property type="entry name" value="DEAD"/>
    <property type="match status" value="1"/>
</dbReference>
<dbReference type="PROSITE" id="PS51192">
    <property type="entry name" value="HELICASE_ATP_BIND_1"/>
    <property type="match status" value="1"/>
</dbReference>
<comment type="similarity">
    <text evidence="2">In the central section; belongs to the CRISPR-associated helicase Cas3 family.</text>
</comment>
<dbReference type="CDD" id="cd09641">
    <property type="entry name" value="Cas3''_I"/>
    <property type="match status" value="1"/>
</dbReference>
<dbReference type="GO" id="GO:0003723">
    <property type="term" value="F:RNA binding"/>
    <property type="evidence" value="ECO:0007669"/>
    <property type="project" value="TreeGrafter"/>
</dbReference>
<dbReference type="Gene3D" id="3.40.50.300">
    <property type="entry name" value="P-loop containing nucleotide triphosphate hydrolases"/>
    <property type="match status" value="2"/>
</dbReference>
<dbReference type="CDD" id="cd17930">
    <property type="entry name" value="DEXHc_cas3"/>
    <property type="match status" value="1"/>
</dbReference>
<dbReference type="SUPFAM" id="SSF52540">
    <property type="entry name" value="P-loop containing nucleoside triphosphate hydrolases"/>
    <property type="match status" value="1"/>
</dbReference>
<dbReference type="InterPro" id="IPR014001">
    <property type="entry name" value="Helicase_ATP-bd"/>
</dbReference>
<dbReference type="Pfam" id="PF18395">
    <property type="entry name" value="Cas3_C"/>
    <property type="match status" value="1"/>
</dbReference>
<dbReference type="GO" id="GO:0005524">
    <property type="term" value="F:ATP binding"/>
    <property type="evidence" value="ECO:0007669"/>
    <property type="project" value="UniProtKB-KW"/>
</dbReference>
<name>A0A7Y0UG43_9ACTO</name>
<dbReference type="NCBIfam" id="TIGR01587">
    <property type="entry name" value="cas3_core"/>
    <property type="match status" value="1"/>
</dbReference>
<evidence type="ECO:0000256" key="2">
    <source>
        <dbReference type="ARBA" id="ARBA00009046"/>
    </source>
</evidence>
<keyword evidence="5" id="KW-0547">Nucleotide-binding</keyword>
<dbReference type="InterPro" id="IPR027417">
    <property type="entry name" value="P-loop_NTPase"/>
</dbReference>
<evidence type="ECO:0000256" key="7">
    <source>
        <dbReference type="ARBA" id="ARBA00022806"/>
    </source>
</evidence>
<protein>
    <submittedName>
        <fullName evidence="12">CRISPR-associated helicase Cas3</fullName>
    </submittedName>
</protein>
<evidence type="ECO:0000256" key="6">
    <source>
        <dbReference type="ARBA" id="ARBA00022801"/>
    </source>
</evidence>
<feature type="domain" description="Helicase ATP-binding" evidence="10">
    <location>
        <begin position="303"/>
        <end position="515"/>
    </location>
</feature>
<organism evidence="12 13">
    <name type="scientific">Mobiluncus curtisii</name>
    <dbReference type="NCBI Taxonomy" id="2051"/>
    <lineage>
        <taxon>Bacteria</taxon>
        <taxon>Bacillati</taxon>
        <taxon>Actinomycetota</taxon>
        <taxon>Actinomycetes</taxon>
        <taxon>Actinomycetales</taxon>
        <taxon>Actinomycetaceae</taxon>
        <taxon>Mobiluncus</taxon>
    </lineage>
</organism>
<reference evidence="12 13" key="1">
    <citation type="submission" date="2020-04" db="EMBL/GenBank/DDBJ databases">
        <title>Antimicrobial susceptibility and clonality of vaginal-derived multi-drug resistant Mobiluncus isolates in China.</title>
        <authorList>
            <person name="Zhang X."/>
        </authorList>
    </citation>
    <scope>NUCLEOTIDE SEQUENCE [LARGE SCALE GENOMIC DNA]</scope>
    <source>
        <strain evidence="12 13">19</strain>
    </source>
</reference>
<dbReference type="InterPro" id="IPR006474">
    <property type="entry name" value="Helicase_Cas3_CRISPR-ass_core"/>
</dbReference>
<gene>
    <name evidence="12" type="primary">cas3</name>
    <name evidence="12" type="ORF">HHJ67_02670</name>
</gene>
<evidence type="ECO:0000259" key="11">
    <source>
        <dbReference type="PROSITE" id="PS51643"/>
    </source>
</evidence>
<dbReference type="Pfam" id="PF18019">
    <property type="entry name" value="Cas3_HD"/>
    <property type="match status" value="1"/>
</dbReference>
<dbReference type="InterPro" id="IPR001650">
    <property type="entry name" value="Helicase_C-like"/>
</dbReference>
<comment type="similarity">
    <text evidence="1">In the N-terminal section; belongs to the CRISPR-associated nuclease Cas3-HD family.</text>
</comment>
<accession>A0A7Y0UG43</accession>
<dbReference type="SMART" id="SM00490">
    <property type="entry name" value="HELICc"/>
    <property type="match status" value="1"/>
</dbReference>
<keyword evidence="9" id="KW-0051">Antiviral defense</keyword>
<dbReference type="GO" id="GO:0046872">
    <property type="term" value="F:metal ion binding"/>
    <property type="evidence" value="ECO:0007669"/>
    <property type="project" value="UniProtKB-KW"/>
</dbReference>
<dbReference type="PROSITE" id="PS51643">
    <property type="entry name" value="HD_CAS3"/>
    <property type="match status" value="1"/>
</dbReference>
<dbReference type="NCBIfam" id="TIGR01596">
    <property type="entry name" value="cas3_HD"/>
    <property type="match status" value="1"/>
</dbReference>
<dbReference type="Pfam" id="PF22590">
    <property type="entry name" value="Cas3-like_C_2"/>
    <property type="match status" value="1"/>
</dbReference>
<keyword evidence="4" id="KW-0479">Metal-binding</keyword>
<evidence type="ECO:0000256" key="1">
    <source>
        <dbReference type="ARBA" id="ARBA00006847"/>
    </source>
</evidence>
<evidence type="ECO:0000256" key="5">
    <source>
        <dbReference type="ARBA" id="ARBA00022741"/>
    </source>
</evidence>
<dbReference type="Gene3D" id="1.10.3210.30">
    <property type="match status" value="1"/>
</dbReference>
<dbReference type="GO" id="GO:0003724">
    <property type="term" value="F:RNA helicase activity"/>
    <property type="evidence" value="ECO:0007669"/>
    <property type="project" value="TreeGrafter"/>
</dbReference>
<evidence type="ECO:0000313" key="13">
    <source>
        <dbReference type="Proteomes" id="UP000553981"/>
    </source>
</evidence>
<proteinExistence type="inferred from homology"/>
<dbReference type="EMBL" id="JABCUI010000001">
    <property type="protein sequence ID" value="NMW86658.1"/>
    <property type="molecule type" value="Genomic_DNA"/>
</dbReference>
<sequence length="940" mass="103952">MNIANRADWWEEMCSPQAKALWAKSGDERAHLSLPQHLIDAACVAQWLWDNWVCDVLKATLARLWCLNESEVRTLYCFYAGTHDVGKATVTFQRQIENRPDAAWLLPPLEQAGLSLDWPRGEGSNVSFPHGTASGLLLRKWLEEQGICKFLRVVLSAVPDAHHGFTSNPMTLRLREDGIKKRETQFDTIAFQLLDGMAEITAIAPVLERLQDSGEVPTAPALQLMTGMVVMADWIASNEDAFPYEPVLPQVERVSRAMDYIQLPAPWRPQDISDDLPELFRKTFAWGTDITLRPVQRAAVEAAMDASDPTLMIIEAPTGEGKTEAGLAAAHVLGEKFGSQGVFLAAPTMATANGLFERATQWAQHSSRGGQVASMFLAHSKNQLSKPYQELRYSGIGIDQPGEDDTAESEGTVVATQWLSGRKTGVLSDFVVGTVDQVLMMALQARHSMLRHVALAGKIVIIDEVHAYDAYMSQYLYRTLEWLARYGTSVILMSATLPPAQRLALAQAYNSQIPRDNRVDEGVLDTPAYPLVSVVNAAGIRSIKVAPRPTDAEIRTNFLGDSLPELTSRLQELLDDGGIALVICNTVVRAQDAYLALAAGFPGEVELHHAAFIASQRSEKEDLLREKLGPKSRRGKGRPQRLIVVATQVAEQSLDIDADVLITDIAPIDLIIQRIGRVHRHVRPSEDRPVRVREPQLFIRGVNRDAEVPDFDRGARAIYGEKLLLATMAYIPQVFRRPDDVAPLVRKVYADNPEIPDDWTEVWQKACEDAAAKRDKAVDRAESYRFPSPANAPDLGCLFEKTYNNSVGIGVEERGLAQVRDADFTVELVTIQTTEYGYTPFGADVEILDGQAPTFAQARVLAGNTVRLPARMTRGDTDFEEVISALEKQTPAEWKESALLKGQVALRFDRAGRAELGRFSLSYTSELGLVVTETEAQNVD</sequence>
<dbReference type="InterPro" id="IPR006483">
    <property type="entry name" value="CRISPR-assoc_Cas3_HD"/>
</dbReference>
<dbReference type="InterPro" id="IPR038257">
    <property type="entry name" value="CRISPR-assoc_Cas3_HD_sf"/>
</dbReference>
<evidence type="ECO:0000259" key="10">
    <source>
        <dbReference type="PROSITE" id="PS51192"/>
    </source>
</evidence>
<keyword evidence="6" id="KW-0378">Hydrolase</keyword>
<dbReference type="InterPro" id="IPR041372">
    <property type="entry name" value="Cas3_C"/>
</dbReference>
<dbReference type="InterPro" id="IPR011545">
    <property type="entry name" value="DEAD/DEAH_box_helicase_dom"/>
</dbReference>
<dbReference type="PANTHER" id="PTHR47963">
    <property type="entry name" value="DEAD-BOX ATP-DEPENDENT RNA HELICASE 47, MITOCHONDRIAL"/>
    <property type="match status" value="1"/>
</dbReference>
<dbReference type="GO" id="GO:0051607">
    <property type="term" value="P:defense response to virus"/>
    <property type="evidence" value="ECO:0007669"/>
    <property type="project" value="UniProtKB-KW"/>
</dbReference>
<dbReference type="GO" id="GO:0004518">
    <property type="term" value="F:nuclease activity"/>
    <property type="evidence" value="ECO:0007669"/>
    <property type="project" value="UniProtKB-KW"/>
</dbReference>
<comment type="caution">
    <text evidence="12">The sequence shown here is derived from an EMBL/GenBank/DDBJ whole genome shotgun (WGS) entry which is preliminary data.</text>
</comment>
<keyword evidence="3" id="KW-0540">Nuclease</keyword>
<evidence type="ECO:0000256" key="8">
    <source>
        <dbReference type="ARBA" id="ARBA00022840"/>
    </source>
</evidence>
<dbReference type="GO" id="GO:0016787">
    <property type="term" value="F:hydrolase activity"/>
    <property type="evidence" value="ECO:0007669"/>
    <property type="project" value="UniProtKB-KW"/>
</dbReference>
<dbReference type="PANTHER" id="PTHR47963:SF9">
    <property type="entry name" value="CRISPR-ASSOCIATED ENDONUCLEASE_HELICASE CAS3"/>
    <property type="match status" value="1"/>
</dbReference>
<dbReference type="AlphaFoldDB" id="A0A7Y0UG43"/>
<keyword evidence="7" id="KW-0347">Helicase</keyword>
<evidence type="ECO:0000313" key="12">
    <source>
        <dbReference type="EMBL" id="NMW86658.1"/>
    </source>
</evidence>
<dbReference type="InterPro" id="IPR054712">
    <property type="entry name" value="Cas3-like_dom"/>
</dbReference>
<keyword evidence="8" id="KW-0067">ATP-binding</keyword>
<evidence type="ECO:0000256" key="3">
    <source>
        <dbReference type="ARBA" id="ARBA00022722"/>
    </source>
</evidence>